<feature type="transmembrane region" description="Helical" evidence="1">
    <location>
        <begin position="232"/>
        <end position="251"/>
    </location>
</feature>
<keyword evidence="1" id="KW-0812">Transmembrane</keyword>
<gene>
    <name evidence="2" type="ORF">METZ01_LOCUS339105</name>
</gene>
<sequence>WLNEDGSGRITLKIGIDNSMLSLGDADDSVNDLMTVFEQNKEMIQDTLKKVFEGFGGIKYKEIDFYENYGSSWIKGTFEFESINSLNNGLRQFQELSKLNEESYDLFDIEITEKSDGEIFFERNLMPIGEDDMEEMKLNPFFKIAEETLKRYESEFTVYFPYRITSANTEGKYIDSSDNKVTWKYDILSLMDSPKTLKATINKTPKKEVIVSNLDDSDEISDTSEIEQQNRLLFIIIILLIIILGIIMFKWKSK</sequence>
<proteinExistence type="predicted"/>
<accession>A0A382QPI9</accession>
<keyword evidence="1" id="KW-0472">Membrane</keyword>
<keyword evidence="1" id="KW-1133">Transmembrane helix</keyword>
<feature type="non-terminal residue" evidence="2">
    <location>
        <position position="1"/>
    </location>
</feature>
<evidence type="ECO:0000256" key="1">
    <source>
        <dbReference type="SAM" id="Phobius"/>
    </source>
</evidence>
<evidence type="ECO:0000313" key="2">
    <source>
        <dbReference type="EMBL" id="SVC86251.1"/>
    </source>
</evidence>
<dbReference type="EMBL" id="UINC01115318">
    <property type="protein sequence ID" value="SVC86251.1"/>
    <property type="molecule type" value="Genomic_DNA"/>
</dbReference>
<reference evidence="2" key="1">
    <citation type="submission" date="2018-05" db="EMBL/GenBank/DDBJ databases">
        <authorList>
            <person name="Lanie J.A."/>
            <person name="Ng W.-L."/>
            <person name="Kazmierczak K.M."/>
            <person name="Andrzejewski T.M."/>
            <person name="Davidsen T.M."/>
            <person name="Wayne K.J."/>
            <person name="Tettelin H."/>
            <person name="Glass J.I."/>
            <person name="Rusch D."/>
            <person name="Podicherti R."/>
            <person name="Tsui H.-C.T."/>
            <person name="Winkler M.E."/>
        </authorList>
    </citation>
    <scope>NUCLEOTIDE SEQUENCE</scope>
</reference>
<name>A0A382QPI9_9ZZZZ</name>
<protein>
    <submittedName>
        <fullName evidence="2">Uncharacterized protein</fullName>
    </submittedName>
</protein>
<organism evidence="2">
    <name type="scientific">marine metagenome</name>
    <dbReference type="NCBI Taxonomy" id="408172"/>
    <lineage>
        <taxon>unclassified sequences</taxon>
        <taxon>metagenomes</taxon>
        <taxon>ecological metagenomes</taxon>
    </lineage>
</organism>
<dbReference type="AlphaFoldDB" id="A0A382QPI9"/>